<dbReference type="Proteomes" id="UP000219993">
    <property type="component" value="Chromosome"/>
</dbReference>
<evidence type="ECO:0000313" key="1">
    <source>
        <dbReference type="EMBL" id="ATJ81498.1"/>
    </source>
</evidence>
<dbReference type="AlphaFoldDB" id="A0A291P3Q1"/>
<proteinExistence type="predicted"/>
<keyword evidence="2" id="KW-1185">Reference proteome</keyword>
<reference evidence="1 2" key="1">
    <citation type="journal article" date="2017" name="Sci. Rep.">
        <title>Revealing the Saline Adaptation Strategies of the Halophilic Bacterium Halomonas beimenensis through High-throughput Omics and Transposon Mutagenesis Approaches.</title>
        <authorList>
            <person name="Chen Y.H."/>
            <person name="Lin S.S."/>
            <person name="Shyu Y.T."/>
        </authorList>
    </citation>
    <scope>NUCLEOTIDE SEQUENCE [LARGE SCALE GENOMIC DNA]</scope>
    <source>
        <strain evidence="1 2">NTU-111</strain>
    </source>
</reference>
<organism evidence="1 2">
    <name type="scientific">Halomonas beimenensis</name>
    <dbReference type="NCBI Taxonomy" id="475662"/>
    <lineage>
        <taxon>Bacteria</taxon>
        <taxon>Pseudomonadati</taxon>
        <taxon>Pseudomonadota</taxon>
        <taxon>Gammaproteobacteria</taxon>
        <taxon>Oceanospirillales</taxon>
        <taxon>Halomonadaceae</taxon>
        <taxon>Halomonas</taxon>
    </lineage>
</organism>
<evidence type="ECO:0000313" key="2">
    <source>
        <dbReference type="Proteomes" id="UP000219993"/>
    </source>
</evidence>
<protein>
    <submittedName>
        <fullName evidence="1">Uncharacterized protein</fullName>
    </submittedName>
</protein>
<dbReference type="KEGG" id="hbe:BEI_0511"/>
<accession>A0A291P3Q1</accession>
<gene>
    <name evidence="1" type="ORF">BEI_0511</name>
</gene>
<dbReference type="RefSeq" id="WP_379802131.1">
    <property type="nucleotide sequence ID" value="NZ_JBHSJU010000001.1"/>
</dbReference>
<dbReference type="EMBL" id="CP021435">
    <property type="protein sequence ID" value="ATJ81498.1"/>
    <property type="molecule type" value="Genomic_DNA"/>
</dbReference>
<name>A0A291P3Q1_9GAMM</name>
<sequence>MRLRSKAFPSNRLPQRPFDAAGSRPLACAIGISHLAFPLDVMAAESGHGMRHYVPSPRSRLQP</sequence>